<dbReference type="Proteomes" id="UP000283633">
    <property type="component" value="Unassembled WGS sequence"/>
</dbReference>
<feature type="domain" description="HTH lysR-type" evidence="5">
    <location>
        <begin position="1"/>
        <end position="58"/>
    </location>
</feature>
<evidence type="ECO:0000313" key="6">
    <source>
        <dbReference type="EMBL" id="RRK09943.1"/>
    </source>
</evidence>
<dbReference type="GO" id="GO:0005829">
    <property type="term" value="C:cytosol"/>
    <property type="evidence" value="ECO:0007669"/>
    <property type="project" value="TreeGrafter"/>
</dbReference>
<dbReference type="PANTHER" id="PTHR30419:SF8">
    <property type="entry name" value="NITROGEN ASSIMILATION TRANSCRIPTIONAL ACTIVATOR-RELATED"/>
    <property type="match status" value="1"/>
</dbReference>
<keyword evidence="3" id="KW-0238">DNA-binding</keyword>
<dbReference type="AlphaFoldDB" id="A0A3R8J6X1"/>
<organism evidence="6 7">
    <name type="scientific">Lactiplantibacillus garii</name>
    <dbReference type="NCBI Taxonomy" id="2306423"/>
    <lineage>
        <taxon>Bacteria</taxon>
        <taxon>Bacillati</taxon>
        <taxon>Bacillota</taxon>
        <taxon>Bacilli</taxon>
        <taxon>Lactobacillales</taxon>
        <taxon>Lactobacillaceae</taxon>
        <taxon>Lactiplantibacillus</taxon>
    </lineage>
</organism>
<dbReference type="PRINTS" id="PR00039">
    <property type="entry name" value="HTHLYSR"/>
</dbReference>
<dbReference type="PROSITE" id="PS50931">
    <property type="entry name" value="HTH_LYSR"/>
    <property type="match status" value="1"/>
</dbReference>
<evidence type="ECO:0000256" key="3">
    <source>
        <dbReference type="ARBA" id="ARBA00023125"/>
    </source>
</evidence>
<comment type="similarity">
    <text evidence="1">Belongs to the LysR transcriptional regulatory family.</text>
</comment>
<dbReference type="InterPro" id="IPR036390">
    <property type="entry name" value="WH_DNA-bd_sf"/>
</dbReference>
<keyword evidence="2" id="KW-0805">Transcription regulation</keyword>
<accession>A0A3R8J6X1</accession>
<keyword evidence="7" id="KW-1185">Reference proteome</keyword>
<evidence type="ECO:0000256" key="4">
    <source>
        <dbReference type="ARBA" id="ARBA00023163"/>
    </source>
</evidence>
<dbReference type="InterPro" id="IPR005119">
    <property type="entry name" value="LysR_subst-bd"/>
</dbReference>
<evidence type="ECO:0000256" key="1">
    <source>
        <dbReference type="ARBA" id="ARBA00009437"/>
    </source>
</evidence>
<sequence>MDLQQLQNFLIIAQEENITHAAEYLHISQPALSRQVKALEAEFGKPLLNRENKRVTLTNDGLLLRRRATEIIKLVNKTNHEMLTDHTTLAGDVLLGVSETDAIRDVGHYVHQLNQRGAQLTLKLRNGDNEAVLNMVNNGLVDLGLYFGKIDHHVFNAVEFSAPDHFGVLMPRNHPLAHKTTLTPNDLRNQPLILYQPALDDHSLQDWFQQDTRELNVTGTFGMYLSAKKLVESGLGIALVFDDLVDYHDTELVCRPITPAITVRPHLIWKKYQLFSGPAQALLDLIQAT</sequence>
<dbReference type="GO" id="GO:0003677">
    <property type="term" value="F:DNA binding"/>
    <property type="evidence" value="ECO:0007669"/>
    <property type="project" value="UniProtKB-KW"/>
</dbReference>
<gene>
    <name evidence="6" type="ORF">D1831_09925</name>
</gene>
<evidence type="ECO:0000256" key="2">
    <source>
        <dbReference type="ARBA" id="ARBA00023015"/>
    </source>
</evidence>
<proteinExistence type="inferred from homology"/>
<dbReference type="OrthoDB" id="9803735at2"/>
<evidence type="ECO:0000259" key="5">
    <source>
        <dbReference type="PROSITE" id="PS50931"/>
    </source>
</evidence>
<dbReference type="RefSeq" id="WP_125072780.1">
    <property type="nucleotide sequence ID" value="NZ_QWZQ01000034.1"/>
</dbReference>
<dbReference type="Gene3D" id="1.10.10.10">
    <property type="entry name" value="Winged helix-like DNA-binding domain superfamily/Winged helix DNA-binding domain"/>
    <property type="match status" value="1"/>
</dbReference>
<keyword evidence="4" id="KW-0804">Transcription</keyword>
<dbReference type="InterPro" id="IPR036388">
    <property type="entry name" value="WH-like_DNA-bd_sf"/>
</dbReference>
<name>A0A3R8J6X1_9LACO</name>
<dbReference type="GO" id="GO:0003700">
    <property type="term" value="F:DNA-binding transcription factor activity"/>
    <property type="evidence" value="ECO:0007669"/>
    <property type="project" value="InterPro"/>
</dbReference>
<dbReference type="InterPro" id="IPR000847">
    <property type="entry name" value="LysR_HTH_N"/>
</dbReference>
<dbReference type="CDD" id="cd05466">
    <property type="entry name" value="PBP2_LTTR_substrate"/>
    <property type="match status" value="1"/>
</dbReference>
<dbReference type="SUPFAM" id="SSF53850">
    <property type="entry name" value="Periplasmic binding protein-like II"/>
    <property type="match status" value="1"/>
</dbReference>
<dbReference type="EMBL" id="QWZQ01000034">
    <property type="protein sequence ID" value="RRK09943.1"/>
    <property type="molecule type" value="Genomic_DNA"/>
</dbReference>
<dbReference type="PANTHER" id="PTHR30419">
    <property type="entry name" value="HTH-TYPE TRANSCRIPTIONAL REGULATOR YBHD"/>
    <property type="match status" value="1"/>
</dbReference>
<dbReference type="Gene3D" id="3.40.190.290">
    <property type="match status" value="1"/>
</dbReference>
<dbReference type="Pfam" id="PF00126">
    <property type="entry name" value="HTH_1"/>
    <property type="match status" value="1"/>
</dbReference>
<comment type="caution">
    <text evidence="6">The sequence shown here is derived from an EMBL/GenBank/DDBJ whole genome shotgun (WGS) entry which is preliminary data.</text>
</comment>
<protein>
    <submittedName>
        <fullName evidence="6">LysR family transcriptional regulator</fullName>
    </submittedName>
</protein>
<dbReference type="FunFam" id="1.10.10.10:FF:000001">
    <property type="entry name" value="LysR family transcriptional regulator"/>
    <property type="match status" value="1"/>
</dbReference>
<dbReference type="Pfam" id="PF03466">
    <property type="entry name" value="LysR_substrate"/>
    <property type="match status" value="1"/>
</dbReference>
<dbReference type="InterPro" id="IPR050950">
    <property type="entry name" value="HTH-type_LysR_regulators"/>
</dbReference>
<reference evidence="6 7" key="1">
    <citation type="submission" date="2018-08" db="EMBL/GenBank/DDBJ databases">
        <title>Genome Lactobacillus garii FI11369.</title>
        <authorList>
            <person name="Diaz M."/>
            <person name="Narbad A."/>
        </authorList>
    </citation>
    <scope>NUCLEOTIDE SEQUENCE [LARGE SCALE GENOMIC DNA]</scope>
    <source>
        <strain evidence="6 7">FI11369</strain>
    </source>
</reference>
<dbReference type="SUPFAM" id="SSF46785">
    <property type="entry name" value="Winged helix' DNA-binding domain"/>
    <property type="match status" value="1"/>
</dbReference>
<evidence type="ECO:0000313" key="7">
    <source>
        <dbReference type="Proteomes" id="UP000283633"/>
    </source>
</evidence>